<evidence type="ECO:0000313" key="9">
    <source>
        <dbReference type="Proteomes" id="UP000273326"/>
    </source>
</evidence>
<dbReference type="GO" id="GO:0046872">
    <property type="term" value="F:metal ion binding"/>
    <property type="evidence" value="ECO:0007669"/>
    <property type="project" value="UniProtKB-KW"/>
</dbReference>
<keyword evidence="5" id="KW-0408">Iron</keyword>
<accession>A0A3S9HCF9</accession>
<dbReference type="EMBL" id="CP034465">
    <property type="protein sequence ID" value="AZP05075.1"/>
    <property type="molecule type" value="Genomic_DNA"/>
</dbReference>
<dbReference type="Pfam" id="PF01966">
    <property type="entry name" value="HD"/>
    <property type="match status" value="1"/>
</dbReference>
<gene>
    <name evidence="8" type="ORF">EJN90_10740</name>
</gene>
<dbReference type="Gene3D" id="1.10.3210.10">
    <property type="entry name" value="Hypothetical protein af1432"/>
    <property type="match status" value="1"/>
</dbReference>
<dbReference type="InterPro" id="IPR003607">
    <property type="entry name" value="HD/PDEase_dom"/>
</dbReference>
<evidence type="ECO:0000256" key="5">
    <source>
        <dbReference type="ARBA" id="ARBA00023004"/>
    </source>
</evidence>
<dbReference type="NCBIfam" id="TIGR00488">
    <property type="entry name" value="bis(5'-nucleosyl)-tetraphosphatase (symmetrical) YqeK"/>
    <property type="match status" value="1"/>
</dbReference>
<sequence length="199" mass="22576">MNDKNMLYSNHYTGWSREAILKEVQTKITPARYEHILRVESCAIALAEKYGADKEACSLAAILHDYAKDVDKDTIKRLVDNGDLQAELLEYGSQIWHGPAGSYYAEKTFGIVDAAILSAISQHTIGGREMTLLSKILFIADYVEEGRTFPGVEEARELAFEDLNQAVIYKITQTLIHLVQKRVKIYPETLFVYNAWINK</sequence>
<dbReference type="InterPro" id="IPR051094">
    <property type="entry name" value="Diverse_Catalytic_Enzymes"/>
</dbReference>
<organism evidence="8 9">
    <name type="scientific">Jeotgalibaca ciconiae</name>
    <dbReference type="NCBI Taxonomy" id="2496265"/>
    <lineage>
        <taxon>Bacteria</taxon>
        <taxon>Bacillati</taxon>
        <taxon>Bacillota</taxon>
        <taxon>Bacilli</taxon>
        <taxon>Lactobacillales</taxon>
        <taxon>Carnobacteriaceae</taxon>
        <taxon>Jeotgalibaca</taxon>
    </lineage>
</organism>
<dbReference type="Proteomes" id="UP000273326">
    <property type="component" value="Chromosome"/>
</dbReference>
<evidence type="ECO:0000313" key="8">
    <source>
        <dbReference type="EMBL" id="AZP05075.1"/>
    </source>
</evidence>
<comment type="catalytic activity">
    <reaction evidence="6">
        <text>P(1),P(4)-bis(5'-adenosyl) tetraphosphate + H2O = 2 ADP + 2 H(+)</text>
        <dbReference type="Rhea" id="RHEA:24252"/>
        <dbReference type="ChEBI" id="CHEBI:15377"/>
        <dbReference type="ChEBI" id="CHEBI:15378"/>
        <dbReference type="ChEBI" id="CHEBI:58141"/>
        <dbReference type="ChEBI" id="CHEBI:456216"/>
        <dbReference type="EC" id="3.6.1.41"/>
    </reaction>
</comment>
<dbReference type="SMART" id="SM00471">
    <property type="entry name" value="HDc"/>
    <property type="match status" value="1"/>
</dbReference>
<evidence type="ECO:0000256" key="6">
    <source>
        <dbReference type="ARBA" id="ARBA00049417"/>
    </source>
</evidence>
<reference evidence="9" key="1">
    <citation type="submission" date="2018-12" db="EMBL/GenBank/DDBJ databases">
        <title>Complete genome sequencing of Jeotgalibaca sp. H21T32.</title>
        <authorList>
            <person name="Bae J.-W."/>
            <person name="Lee S.-Y."/>
        </authorList>
    </citation>
    <scope>NUCLEOTIDE SEQUENCE [LARGE SCALE GENOMIC DNA]</scope>
    <source>
        <strain evidence="9">H21T32</strain>
    </source>
</reference>
<keyword evidence="2" id="KW-0479">Metal-binding</keyword>
<keyword evidence="3" id="KW-0547">Nucleotide-binding</keyword>
<protein>
    <recommendedName>
        <fullName evidence="1">bis(5'-nucleosyl)-tetraphosphatase (symmetrical)</fullName>
        <ecNumber evidence="1">3.6.1.41</ecNumber>
    </recommendedName>
</protein>
<dbReference type="RefSeq" id="WP_126111105.1">
    <property type="nucleotide sequence ID" value="NZ_CP034465.1"/>
</dbReference>
<dbReference type="PANTHER" id="PTHR35795:SF1">
    <property type="entry name" value="BIS(5'-NUCLEOSYL)-TETRAPHOSPHATASE, SYMMETRICAL"/>
    <property type="match status" value="1"/>
</dbReference>
<dbReference type="InterPro" id="IPR005249">
    <property type="entry name" value="YqeK"/>
</dbReference>
<evidence type="ECO:0000256" key="1">
    <source>
        <dbReference type="ARBA" id="ARBA00012506"/>
    </source>
</evidence>
<dbReference type="PANTHER" id="PTHR35795">
    <property type="entry name" value="SLR1885 PROTEIN"/>
    <property type="match status" value="1"/>
</dbReference>
<evidence type="ECO:0000256" key="2">
    <source>
        <dbReference type="ARBA" id="ARBA00022723"/>
    </source>
</evidence>
<proteinExistence type="predicted"/>
<keyword evidence="4" id="KW-0378">Hydrolase</keyword>
<keyword evidence="9" id="KW-1185">Reference proteome</keyword>
<dbReference type="CDD" id="cd00077">
    <property type="entry name" value="HDc"/>
    <property type="match status" value="1"/>
</dbReference>
<dbReference type="GO" id="GO:0008803">
    <property type="term" value="F:bis(5'-nucleosyl)-tetraphosphatase (symmetrical) activity"/>
    <property type="evidence" value="ECO:0007669"/>
    <property type="project" value="UniProtKB-EC"/>
</dbReference>
<feature type="domain" description="HD/PDEase" evidence="7">
    <location>
        <begin position="28"/>
        <end position="155"/>
    </location>
</feature>
<dbReference type="InterPro" id="IPR006674">
    <property type="entry name" value="HD_domain"/>
</dbReference>
<dbReference type="KEGG" id="jeh:EJN90_10740"/>
<evidence type="ECO:0000256" key="3">
    <source>
        <dbReference type="ARBA" id="ARBA00022741"/>
    </source>
</evidence>
<dbReference type="EC" id="3.6.1.41" evidence="1"/>
<name>A0A3S9HCF9_9LACT</name>
<evidence type="ECO:0000259" key="7">
    <source>
        <dbReference type="SMART" id="SM00471"/>
    </source>
</evidence>
<dbReference type="OrthoDB" id="9782134at2"/>
<evidence type="ECO:0000256" key="4">
    <source>
        <dbReference type="ARBA" id="ARBA00022801"/>
    </source>
</evidence>
<dbReference type="SUPFAM" id="SSF109604">
    <property type="entry name" value="HD-domain/PDEase-like"/>
    <property type="match status" value="1"/>
</dbReference>
<dbReference type="GO" id="GO:0000166">
    <property type="term" value="F:nucleotide binding"/>
    <property type="evidence" value="ECO:0007669"/>
    <property type="project" value="UniProtKB-KW"/>
</dbReference>
<dbReference type="AlphaFoldDB" id="A0A3S9HCF9"/>